<comment type="caution">
    <text evidence="2">The sequence shown here is derived from an EMBL/GenBank/DDBJ whole genome shotgun (WGS) entry which is preliminary data.</text>
</comment>
<keyword evidence="1" id="KW-0472">Membrane</keyword>
<dbReference type="EMBL" id="JAFBDZ010000001">
    <property type="protein sequence ID" value="MBM7583502.1"/>
    <property type="molecule type" value="Genomic_DNA"/>
</dbReference>
<evidence type="ECO:0000313" key="2">
    <source>
        <dbReference type="EMBL" id="MBM7583502.1"/>
    </source>
</evidence>
<accession>A0ABS2N6L9</accession>
<protein>
    <recommendedName>
        <fullName evidence="4">YrhK domain-containing protein</fullName>
    </recommendedName>
</protein>
<proteinExistence type="predicted"/>
<name>A0ABS2N6L9_9BACI</name>
<organism evidence="2 3">
    <name type="scientific">Rossellomorea pakistanensis</name>
    <dbReference type="NCBI Taxonomy" id="992288"/>
    <lineage>
        <taxon>Bacteria</taxon>
        <taxon>Bacillati</taxon>
        <taxon>Bacillota</taxon>
        <taxon>Bacilli</taxon>
        <taxon>Bacillales</taxon>
        <taxon>Bacillaceae</taxon>
        <taxon>Rossellomorea</taxon>
    </lineage>
</organism>
<reference evidence="2 3" key="1">
    <citation type="submission" date="2021-01" db="EMBL/GenBank/DDBJ databases">
        <title>Genomic Encyclopedia of Type Strains, Phase IV (KMG-IV): sequencing the most valuable type-strain genomes for metagenomic binning, comparative biology and taxonomic classification.</title>
        <authorList>
            <person name="Goeker M."/>
        </authorList>
    </citation>
    <scope>NUCLEOTIDE SEQUENCE [LARGE SCALE GENOMIC DNA]</scope>
    <source>
        <strain evidence="2 3">DSM 24834</strain>
    </source>
</reference>
<keyword evidence="1" id="KW-1133">Transmembrane helix</keyword>
<sequence>MRKHTLVGKITIWLGLFYFIFGCFSFLGPIGYSSIAPKQGLAVTYMSLGIAMILSSNFFKKESQ</sequence>
<dbReference type="Proteomes" id="UP001646157">
    <property type="component" value="Unassembled WGS sequence"/>
</dbReference>
<keyword evidence="1" id="KW-0812">Transmembrane</keyword>
<evidence type="ECO:0000313" key="3">
    <source>
        <dbReference type="Proteomes" id="UP001646157"/>
    </source>
</evidence>
<feature type="transmembrane region" description="Helical" evidence="1">
    <location>
        <begin position="12"/>
        <end position="35"/>
    </location>
</feature>
<keyword evidence="3" id="KW-1185">Reference proteome</keyword>
<gene>
    <name evidence="2" type="ORF">JOC86_000039</name>
</gene>
<feature type="transmembrane region" description="Helical" evidence="1">
    <location>
        <begin position="41"/>
        <end position="59"/>
    </location>
</feature>
<evidence type="ECO:0000256" key="1">
    <source>
        <dbReference type="SAM" id="Phobius"/>
    </source>
</evidence>
<evidence type="ECO:0008006" key="4">
    <source>
        <dbReference type="Google" id="ProtNLM"/>
    </source>
</evidence>
<dbReference type="PROSITE" id="PS51257">
    <property type="entry name" value="PROKAR_LIPOPROTEIN"/>
    <property type="match status" value="1"/>
</dbReference>
<dbReference type="RefSeq" id="WP_205167780.1">
    <property type="nucleotide sequence ID" value="NZ_JAFBDZ010000001.1"/>
</dbReference>